<dbReference type="InterPro" id="IPR003423">
    <property type="entry name" value="OMP_efflux"/>
</dbReference>
<name>A0ABU7I3E4_9SPHI</name>
<dbReference type="NCBIfam" id="TIGR01845">
    <property type="entry name" value="outer_NodT"/>
    <property type="match status" value="1"/>
</dbReference>
<keyword evidence="4" id="KW-1185">Reference proteome</keyword>
<evidence type="ECO:0000313" key="4">
    <source>
        <dbReference type="Proteomes" id="UP001336835"/>
    </source>
</evidence>
<dbReference type="Pfam" id="PF02321">
    <property type="entry name" value="OEP"/>
    <property type="match status" value="2"/>
</dbReference>
<dbReference type="Proteomes" id="UP001336835">
    <property type="component" value="Unassembled WGS sequence"/>
</dbReference>
<comment type="caution">
    <text evidence="3">The sequence shown here is derived from an EMBL/GenBank/DDBJ whole genome shotgun (WGS) entry which is preliminary data.</text>
</comment>
<dbReference type="InterPro" id="IPR010131">
    <property type="entry name" value="MdtP/NodT-like"/>
</dbReference>
<reference evidence="3 4" key="1">
    <citation type="submission" date="2024-01" db="EMBL/GenBank/DDBJ databases">
        <title>Pedobacter sp. nov., isolated from fresh soil.</title>
        <authorList>
            <person name="Le N.T.T."/>
        </authorList>
    </citation>
    <scope>NUCLEOTIDE SEQUENCE [LARGE SCALE GENOMIC DNA]</scope>
    <source>
        <strain evidence="3 4">KR3-3</strain>
    </source>
</reference>
<evidence type="ECO:0000313" key="3">
    <source>
        <dbReference type="EMBL" id="MEE1943978.1"/>
    </source>
</evidence>
<keyword evidence="2" id="KW-0812">Transmembrane</keyword>
<comment type="similarity">
    <text evidence="1 2">Belongs to the outer membrane factor (OMF) (TC 1.B.17) family.</text>
</comment>
<keyword evidence="2" id="KW-0472">Membrane</keyword>
<dbReference type="SUPFAM" id="SSF56954">
    <property type="entry name" value="Outer membrane efflux proteins (OEP)"/>
    <property type="match status" value="1"/>
</dbReference>
<keyword evidence="2" id="KW-0564">Palmitate</keyword>
<proteinExistence type="inferred from homology"/>
<keyword evidence="2" id="KW-0449">Lipoprotein</keyword>
<gene>
    <name evidence="3" type="ORF">VRU48_02585</name>
</gene>
<accession>A0ABU7I3E4</accession>
<evidence type="ECO:0000256" key="2">
    <source>
        <dbReference type="RuleBase" id="RU362097"/>
    </source>
</evidence>
<dbReference type="Gene3D" id="1.20.1600.10">
    <property type="entry name" value="Outer membrane efflux proteins (OEP)"/>
    <property type="match status" value="1"/>
</dbReference>
<evidence type="ECO:0000256" key="1">
    <source>
        <dbReference type="ARBA" id="ARBA00007613"/>
    </source>
</evidence>
<protein>
    <submittedName>
        <fullName evidence="3">TolC family protein</fullName>
    </submittedName>
</protein>
<sequence length="470" mass="51699">MKGNPIGFAQPQRISLIIAMVLLVTVFAACKVTQPYKRPADLTTNNLYRNTTNATDTTNMATLSWKELFKDPLLQSLIQEGIENNLDLKTAAMRIQQAEANLRQSKLAFFPSLNLTATGEAIKPAATQSANTQVFEMYGSSSWELDLWGKLKSSKRAALASLMQSDAYKQAVQTQLVADIATNYYALMGYDAQLKITMATLANRKKDAETMKILKESDVVTGAAVVQSQANRFSVEVTIPDIEQNIQQTENAISILLGRAPDAIKRDSLANQTVFTDLKTGVPSQLLANRPDVREAEYQFRNSFELVNVAKTYFYPALSITGQTGLFNNNLSDFFKGSSFFANVIGGIAQPVFNNGLNKQRLAVAQAQQEASLIAFKQSLLNAGLEVSNALFSYQAAARKITIREQQIAFLQKSVDYTKQLLKYTTATNYTDVLTSEQSLLAAQLSGISDKLQQLQAVVALYRSLGGGWK</sequence>
<dbReference type="PANTHER" id="PTHR30203:SF33">
    <property type="entry name" value="BLR4455 PROTEIN"/>
    <property type="match status" value="1"/>
</dbReference>
<organism evidence="3 4">
    <name type="scientific">Pedobacter albus</name>
    <dbReference type="NCBI Taxonomy" id="3113905"/>
    <lineage>
        <taxon>Bacteria</taxon>
        <taxon>Pseudomonadati</taxon>
        <taxon>Bacteroidota</taxon>
        <taxon>Sphingobacteriia</taxon>
        <taxon>Sphingobacteriales</taxon>
        <taxon>Sphingobacteriaceae</taxon>
        <taxon>Pedobacter</taxon>
    </lineage>
</organism>
<dbReference type="PANTHER" id="PTHR30203">
    <property type="entry name" value="OUTER MEMBRANE CATION EFFLUX PROTEIN"/>
    <property type="match status" value="1"/>
</dbReference>
<dbReference type="Gene3D" id="2.20.200.10">
    <property type="entry name" value="Outer membrane efflux proteins (OEP)"/>
    <property type="match status" value="1"/>
</dbReference>
<keyword evidence="2" id="KW-1134">Transmembrane beta strand</keyword>
<dbReference type="PROSITE" id="PS51257">
    <property type="entry name" value="PROKAR_LIPOPROTEIN"/>
    <property type="match status" value="1"/>
</dbReference>
<comment type="subcellular location">
    <subcellularLocation>
        <location evidence="2">Cell membrane</location>
        <topology evidence="2">Lipid-anchor</topology>
    </subcellularLocation>
</comment>
<dbReference type="RefSeq" id="WP_330106363.1">
    <property type="nucleotide sequence ID" value="NZ_JAZDQT010000001.1"/>
</dbReference>
<dbReference type="EMBL" id="JAZDQT010000001">
    <property type="protein sequence ID" value="MEE1943978.1"/>
    <property type="molecule type" value="Genomic_DNA"/>
</dbReference>